<feature type="region of interest" description="Disordered" evidence="1">
    <location>
        <begin position="447"/>
        <end position="474"/>
    </location>
</feature>
<proteinExistence type="predicted"/>
<dbReference type="Proteomes" id="UP000784294">
    <property type="component" value="Unassembled WGS sequence"/>
</dbReference>
<evidence type="ECO:0000313" key="3">
    <source>
        <dbReference type="Proteomes" id="UP000784294"/>
    </source>
</evidence>
<feature type="region of interest" description="Disordered" evidence="1">
    <location>
        <begin position="392"/>
        <end position="432"/>
    </location>
</feature>
<feature type="compositionally biased region" description="Polar residues" evidence="1">
    <location>
        <begin position="521"/>
        <end position="543"/>
    </location>
</feature>
<name>A0A3S5CJE9_9PLAT</name>
<evidence type="ECO:0000313" key="2">
    <source>
        <dbReference type="EMBL" id="VEL13165.1"/>
    </source>
</evidence>
<sequence>MTRSSSGRLSPYLFAVGPSSPNERTRARVPSSPSSFALHRRAHFSPRHSLPVGVAKSTGRRRASLSPPTSRWGLRNRAPSASMTTGSPSPRPSCSPPPPYRTQSLTAWSAERSGRTPTGRRVRAARTVGTCVSPQVKTTSCGWPMSERGLVKGRNSLPSRPSCEACPREACQSSRLFCPAEVSSSTEALTVDLAAIQRSRDRHDWRRLASRIGHERRCFHEARGSWSPTPSPPRETRNDLEELTETEIRECVLRKDRLSPVRPILTWRDQQRSARAARSRFRGPAGLAGPSRRDVETMTWRTHEPVGLRCPDRRPELEDSSAGRVDASSIAQDFTAKKHFFEEMSKFNRLVPSCSFCPCCYHCPRESQRHGNRSPHPELAAGRLDHCAGGDECGGPSRGRPNCREPDARLSKPAVESFRPSGARAGLPRPVGWFDSETPRDVGYFTDSGAASAPGPGWSGLSAGPVATQPERPPRSGLELLPAVRNPTLSAGLHGPWPQQYALSSYICANNGPLLPPSVNYPPQTDSNNHLSNQQSRAAVSNSNLTPIERYFNEPLVAHSRQQSLQQHQHHHQHQHQHQQKQQYRCGPMPSVAPSPKPYVPFAQVASEWPPLPLREPDNITSLVSLNYGYPPIQKTCGSGYSTVSTAACCQGDSGTDLSPQGNAPRDRPFKRTTPYPLNCWPVRLEDVSHGNSRHSLSPPSRAQLIRSPLSGVPMEDFDTATSDRRLNQPISQRSSLRSTSPTHLPYLQTAMPTVDSSWEADKQLTFTSLRQQRHGLTNQEADLTHQHMSSVGSVRRLVRELNEKTADPGEMSATTASEKDGSSHHRLRRCHSDRFSYHAPNRLHPF</sequence>
<keyword evidence="3" id="KW-1185">Reference proteome</keyword>
<dbReference type="AlphaFoldDB" id="A0A3S5CJE9"/>
<feature type="region of interest" description="Disordered" evidence="1">
    <location>
        <begin position="558"/>
        <end position="589"/>
    </location>
</feature>
<reference evidence="2" key="1">
    <citation type="submission" date="2018-11" db="EMBL/GenBank/DDBJ databases">
        <authorList>
            <consortium name="Pathogen Informatics"/>
        </authorList>
    </citation>
    <scope>NUCLEOTIDE SEQUENCE</scope>
</reference>
<organism evidence="2 3">
    <name type="scientific">Protopolystoma xenopodis</name>
    <dbReference type="NCBI Taxonomy" id="117903"/>
    <lineage>
        <taxon>Eukaryota</taxon>
        <taxon>Metazoa</taxon>
        <taxon>Spiralia</taxon>
        <taxon>Lophotrochozoa</taxon>
        <taxon>Platyhelminthes</taxon>
        <taxon>Monogenea</taxon>
        <taxon>Polyopisthocotylea</taxon>
        <taxon>Polystomatidea</taxon>
        <taxon>Polystomatidae</taxon>
        <taxon>Protopolystoma</taxon>
    </lineage>
</organism>
<feature type="compositionally biased region" description="Low complexity" evidence="1">
    <location>
        <begin position="448"/>
        <end position="465"/>
    </location>
</feature>
<evidence type="ECO:0000256" key="1">
    <source>
        <dbReference type="SAM" id="MobiDB-lite"/>
    </source>
</evidence>
<accession>A0A3S5CJE9</accession>
<feature type="region of interest" description="Disordered" evidence="1">
    <location>
        <begin position="689"/>
        <end position="744"/>
    </location>
</feature>
<gene>
    <name evidence="2" type="ORF">PXEA_LOCUS6605</name>
</gene>
<feature type="region of interest" description="Disordered" evidence="1">
    <location>
        <begin position="518"/>
        <end position="543"/>
    </location>
</feature>
<protein>
    <submittedName>
        <fullName evidence="2">Uncharacterized protein</fullName>
    </submittedName>
</protein>
<feature type="region of interest" description="Disordered" evidence="1">
    <location>
        <begin position="805"/>
        <end position="828"/>
    </location>
</feature>
<dbReference type="EMBL" id="CAAALY010016923">
    <property type="protein sequence ID" value="VEL13165.1"/>
    <property type="molecule type" value="Genomic_DNA"/>
</dbReference>
<feature type="compositionally biased region" description="Polar residues" evidence="1">
    <location>
        <begin position="690"/>
        <end position="701"/>
    </location>
</feature>
<feature type="compositionally biased region" description="Pro residues" evidence="1">
    <location>
        <begin position="89"/>
        <end position="100"/>
    </location>
</feature>
<dbReference type="OrthoDB" id="6242018at2759"/>
<comment type="caution">
    <text evidence="2">The sequence shown here is derived from an EMBL/GenBank/DDBJ whole genome shotgun (WGS) entry which is preliminary data.</text>
</comment>
<feature type="compositionally biased region" description="Polar residues" evidence="1">
    <location>
        <begin position="729"/>
        <end position="743"/>
    </location>
</feature>
<feature type="compositionally biased region" description="Basic residues" evidence="1">
    <location>
        <begin position="568"/>
        <end position="579"/>
    </location>
</feature>
<feature type="region of interest" description="Disordered" evidence="1">
    <location>
        <begin position="1"/>
        <end position="123"/>
    </location>
</feature>